<sequence>MQERVNLSRELTNSDLILNDKFHCLVFVLPADKISEMSNQMKQILQNAHGIPQVVIMTKVDVACPHVKENLKMIYRSKKIKERMEQCSNDLGIPLTYIFPVKNYHEEINNNNEIDILLLMALTSIVNFANDFAIGKVNFI</sequence>
<gene>
    <name evidence="1" type="ORF">QTP70_022838</name>
</gene>
<accession>A0AAE0PZ32</accession>
<dbReference type="GO" id="GO:0006955">
    <property type="term" value="P:immune response"/>
    <property type="evidence" value="ECO:0007669"/>
    <property type="project" value="TreeGrafter"/>
</dbReference>
<protein>
    <recommendedName>
        <fullName evidence="3">Interferon-induced protein 44-like</fullName>
    </recommendedName>
</protein>
<reference evidence="1" key="1">
    <citation type="submission" date="2023-06" db="EMBL/GenBank/DDBJ databases">
        <title>Male Hemibagrus guttatus genome.</title>
        <authorList>
            <person name="Bian C."/>
        </authorList>
    </citation>
    <scope>NUCLEOTIDE SEQUENCE</scope>
    <source>
        <strain evidence="1">Male_cb2023</strain>
        <tissue evidence="1">Muscle</tissue>
    </source>
</reference>
<dbReference type="Proteomes" id="UP001274896">
    <property type="component" value="Unassembled WGS sequence"/>
</dbReference>
<dbReference type="InterPro" id="IPR027417">
    <property type="entry name" value="P-loop_NTPase"/>
</dbReference>
<organism evidence="1 2">
    <name type="scientific">Hemibagrus guttatus</name>
    <dbReference type="NCBI Taxonomy" id="175788"/>
    <lineage>
        <taxon>Eukaryota</taxon>
        <taxon>Metazoa</taxon>
        <taxon>Chordata</taxon>
        <taxon>Craniata</taxon>
        <taxon>Vertebrata</taxon>
        <taxon>Euteleostomi</taxon>
        <taxon>Actinopterygii</taxon>
        <taxon>Neopterygii</taxon>
        <taxon>Teleostei</taxon>
        <taxon>Ostariophysi</taxon>
        <taxon>Siluriformes</taxon>
        <taxon>Bagridae</taxon>
        <taxon>Hemibagrus</taxon>
    </lineage>
</organism>
<evidence type="ECO:0000313" key="2">
    <source>
        <dbReference type="Proteomes" id="UP001274896"/>
    </source>
</evidence>
<dbReference type="PANTHER" id="PTHR14241:SF1">
    <property type="entry name" value="INTERFERON-INDUCED PROTEIN 44-RELATED"/>
    <property type="match status" value="1"/>
</dbReference>
<evidence type="ECO:0008006" key="3">
    <source>
        <dbReference type="Google" id="ProtNLM"/>
    </source>
</evidence>
<proteinExistence type="predicted"/>
<name>A0AAE0PZ32_9TELE</name>
<dbReference type="PANTHER" id="PTHR14241">
    <property type="entry name" value="INTERFERON-INDUCED PROTEIN 44"/>
    <property type="match status" value="1"/>
</dbReference>
<keyword evidence="2" id="KW-1185">Reference proteome</keyword>
<dbReference type="EMBL" id="JAUCMX010000025">
    <property type="protein sequence ID" value="KAK3510879.1"/>
    <property type="molecule type" value="Genomic_DNA"/>
</dbReference>
<comment type="caution">
    <text evidence="1">The sequence shown here is derived from an EMBL/GenBank/DDBJ whole genome shotgun (WGS) entry which is preliminary data.</text>
</comment>
<feature type="non-terminal residue" evidence="1">
    <location>
        <position position="1"/>
    </location>
</feature>
<evidence type="ECO:0000313" key="1">
    <source>
        <dbReference type="EMBL" id="KAK3510879.1"/>
    </source>
</evidence>
<dbReference type="SUPFAM" id="SSF52540">
    <property type="entry name" value="P-loop containing nucleoside triphosphate hydrolases"/>
    <property type="match status" value="1"/>
</dbReference>
<dbReference type="AlphaFoldDB" id="A0AAE0PZ32"/>